<comment type="caution">
    <text evidence="2">The sequence shown here is derived from an EMBL/GenBank/DDBJ whole genome shotgun (WGS) entry which is preliminary data.</text>
</comment>
<protein>
    <submittedName>
        <fullName evidence="2">Uncharacterized protein</fullName>
    </submittedName>
</protein>
<reference evidence="2 3" key="1">
    <citation type="submission" date="2016-10" db="EMBL/GenBank/DDBJ databases">
        <authorList>
            <person name="Varghese N."/>
            <person name="Submissions S."/>
        </authorList>
    </citation>
    <scope>NUCLEOTIDE SEQUENCE [LARGE SCALE GENOMIC DNA]</scope>
    <source>
        <strain evidence="2 3">IAM 15147</strain>
    </source>
</reference>
<accession>A0AA94HN43</accession>
<keyword evidence="1" id="KW-0472">Membrane</keyword>
<keyword evidence="3" id="KW-1185">Reference proteome</keyword>
<evidence type="ECO:0000313" key="2">
    <source>
        <dbReference type="EMBL" id="SFS14216.1"/>
    </source>
</evidence>
<evidence type="ECO:0000313" key="3">
    <source>
        <dbReference type="Proteomes" id="UP000198506"/>
    </source>
</evidence>
<name>A0AA94HN43_9MICO</name>
<sequence>MTIALTIYFLVWPVIVAGVLFVIARGFFRELRAAKREGRPII</sequence>
<evidence type="ECO:0000256" key="1">
    <source>
        <dbReference type="SAM" id="Phobius"/>
    </source>
</evidence>
<feature type="transmembrane region" description="Helical" evidence="1">
    <location>
        <begin position="6"/>
        <end position="28"/>
    </location>
</feature>
<dbReference type="Proteomes" id="UP000198506">
    <property type="component" value="Unassembled WGS sequence"/>
</dbReference>
<dbReference type="NCBIfam" id="NF038354">
    <property type="entry name" value="trnsprt_adja_43"/>
    <property type="match status" value="1"/>
</dbReference>
<proteinExistence type="predicted"/>
<keyword evidence="1" id="KW-0812">Transmembrane</keyword>
<dbReference type="AlphaFoldDB" id="A0AA94HN43"/>
<dbReference type="EMBL" id="FOZN01000003">
    <property type="protein sequence ID" value="SFS14216.1"/>
    <property type="molecule type" value="Genomic_DNA"/>
</dbReference>
<organism evidence="2 3">
    <name type="scientific">Agrococcus baldri</name>
    <dbReference type="NCBI Taxonomy" id="153730"/>
    <lineage>
        <taxon>Bacteria</taxon>
        <taxon>Bacillati</taxon>
        <taxon>Actinomycetota</taxon>
        <taxon>Actinomycetes</taxon>
        <taxon>Micrococcales</taxon>
        <taxon>Microbacteriaceae</taxon>
        <taxon>Agrococcus</taxon>
    </lineage>
</organism>
<dbReference type="RefSeq" id="WP_092918072.1">
    <property type="nucleotide sequence ID" value="NZ_FOZN01000003.1"/>
</dbReference>
<dbReference type="InterPro" id="IPR049820">
    <property type="entry name" value="Trnsprt_adja_ssu-like"/>
</dbReference>
<gene>
    <name evidence="2" type="ORF">SAMN04487783_1794</name>
</gene>
<keyword evidence="1" id="KW-1133">Transmembrane helix</keyword>